<proteinExistence type="predicted"/>
<reference evidence="1 2" key="1">
    <citation type="submission" date="2018-05" db="EMBL/GenBank/DDBJ databases">
        <authorList>
            <person name="Lanie J.A."/>
            <person name="Ng W.-L."/>
            <person name="Kazmierczak K.M."/>
            <person name="Andrzejewski T.M."/>
            <person name="Davidsen T.M."/>
            <person name="Wayne K.J."/>
            <person name="Tettelin H."/>
            <person name="Glass J.I."/>
            <person name="Rusch D."/>
            <person name="Podicherti R."/>
            <person name="Tsui H.-C.T."/>
            <person name="Winkler M.E."/>
        </authorList>
    </citation>
    <scope>NUCLEOTIDE SEQUENCE [LARGE SCALE GENOMIC DNA]</scope>
    <source>
        <strain evidence="1 2">BUT-10</strain>
    </source>
</reference>
<dbReference type="Proteomes" id="UP000249524">
    <property type="component" value="Unassembled WGS sequence"/>
</dbReference>
<gene>
    <name evidence="1" type="ORF">DJ019_16440</name>
</gene>
<name>A0A328BDX1_9CAUL</name>
<dbReference type="EMBL" id="QFYS01000008">
    <property type="protein sequence ID" value="RAK63318.1"/>
    <property type="molecule type" value="Genomic_DNA"/>
</dbReference>
<dbReference type="RefSeq" id="WP_111277158.1">
    <property type="nucleotide sequence ID" value="NZ_QFYS01000008.1"/>
</dbReference>
<protein>
    <recommendedName>
        <fullName evidence="3">AIPR protein</fullName>
    </recommendedName>
</protein>
<evidence type="ECO:0008006" key="3">
    <source>
        <dbReference type="Google" id="ProtNLM"/>
    </source>
</evidence>
<dbReference type="AlphaFoldDB" id="A0A328BDX1"/>
<evidence type="ECO:0000313" key="1">
    <source>
        <dbReference type="EMBL" id="RAK63318.1"/>
    </source>
</evidence>
<keyword evidence="2" id="KW-1185">Reference proteome</keyword>
<accession>A0A328BDX1</accession>
<organism evidence="1 2">
    <name type="scientific">Phenylobacterium kunshanense</name>
    <dbReference type="NCBI Taxonomy" id="1445034"/>
    <lineage>
        <taxon>Bacteria</taxon>
        <taxon>Pseudomonadati</taxon>
        <taxon>Pseudomonadota</taxon>
        <taxon>Alphaproteobacteria</taxon>
        <taxon>Caulobacterales</taxon>
        <taxon>Caulobacteraceae</taxon>
        <taxon>Phenylobacterium</taxon>
    </lineage>
</organism>
<evidence type="ECO:0000313" key="2">
    <source>
        <dbReference type="Proteomes" id="UP000249524"/>
    </source>
</evidence>
<dbReference type="OrthoDB" id="7375054at2"/>
<sequence length="458" mass="51683">MNPDRILVRFDQGQVAEQVEGPVRRIVGFVKARNMLNLFDAADLEANPRSAKAGPVTDAIIESIVETPNTFPFKTKGVLVGSSNYEKLERNRFELKFENLKIEGILDGGHNMLAIGTQILRLATGNEKLRPARWPDFKAAWEKNRDLVEDLRKATSEDEGDGLLDFLVPLEILVPSNIEDPDVMDEFSSSLLDICAARNNNVELKLETKANQKGYYEEFRKFLPPFIANRVEWKTNDGGDIKVRDLIALAWIPLSLVDLPDDEDGRRIEAPVPQNIYRNKGECVKLFDRLMGSPAVSKQQGGEYRHELHNTQVGSALELAAQLPLLYDRIYRTFPDAYNDGTGRFGGLTVVKPAKDMRTKPTTHFTSHPVNYSYPDGLIMPLVYGLKSLIERAPDGRLRWKKDPNDFLDGYFQPIVKKYRVIMDAFRADPQKIGKNEGSYDLVVDAFETELLKLAAAV</sequence>
<comment type="caution">
    <text evidence="1">The sequence shown here is derived from an EMBL/GenBank/DDBJ whole genome shotgun (WGS) entry which is preliminary data.</text>
</comment>